<accession>A0A1Q3BTZ7</accession>
<keyword evidence="2" id="KW-1185">Reference proteome</keyword>
<dbReference type="AlphaFoldDB" id="A0A1Q3BTZ7"/>
<dbReference type="InParanoid" id="A0A1Q3BTZ7"/>
<dbReference type="Proteomes" id="UP000187406">
    <property type="component" value="Unassembled WGS sequence"/>
</dbReference>
<dbReference type="STRING" id="3775.A0A1Q3BTZ7"/>
<dbReference type="OrthoDB" id="1724165at2759"/>
<gene>
    <name evidence="1" type="ORF">CFOL_v3_14923</name>
</gene>
<protein>
    <submittedName>
        <fullName evidence="1">Uncharacterized protein</fullName>
    </submittedName>
</protein>
<name>A0A1Q3BTZ7_CEPFO</name>
<reference evidence="2" key="1">
    <citation type="submission" date="2016-04" db="EMBL/GenBank/DDBJ databases">
        <title>Cephalotus genome sequencing.</title>
        <authorList>
            <person name="Fukushima K."/>
            <person name="Hasebe M."/>
            <person name="Fang X."/>
        </authorList>
    </citation>
    <scope>NUCLEOTIDE SEQUENCE [LARGE SCALE GENOMIC DNA]</scope>
    <source>
        <strain evidence="2">cv. St1</strain>
    </source>
</reference>
<sequence>MPTPSRTKNGLDPEAFLPIHHLVRAYRNTKRDVIGLVTLDCQIRGLQDRVFVHVIDISTSFNLFLGRPWLHKHKAVVLMVHEKIKMKKKGEILTILGEDTRELSVIVCFAQIQTKPLMCLCMMMPKTWRESLFISINTKIQR</sequence>
<organism evidence="1 2">
    <name type="scientific">Cephalotus follicularis</name>
    <name type="common">Albany pitcher plant</name>
    <dbReference type="NCBI Taxonomy" id="3775"/>
    <lineage>
        <taxon>Eukaryota</taxon>
        <taxon>Viridiplantae</taxon>
        <taxon>Streptophyta</taxon>
        <taxon>Embryophyta</taxon>
        <taxon>Tracheophyta</taxon>
        <taxon>Spermatophyta</taxon>
        <taxon>Magnoliopsida</taxon>
        <taxon>eudicotyledons</taxon>
        <taxon>Gunneridae</taxon>
        <taxon>Pentapetalae</taxon>
        <taxon>rosids</taxon>
        <taxon>fabids</taxon>
        <taxon>Oxalidales</taxon>
        <taxon>Cephalotaceae</taxon>
        <taxon>Cephalotus</taxon>
    </lineage>
</organism>
<proteinExistence type="predicted"/>
<evidence type="ECO:0000313" key="1">
    <source>
        <dbReference type="EMBL" id="GAV71429.1"/>
    </source>
</evidence>
<evidence type="ECO:0000313" key="2">
    <source>
        <dbReference type="Proteomes" id="UP000187406"/>
    </source>
</evidence>
<comment type="caution">
    <text evidence="1">The sequence shown here is derived from an EMBL/GenBank/DDBJ whole genome shotgun (WGS) entry which is preliminary data.</text>
</comment>
<dbReference type="EMBL" id="BDDD01000914">
    <property type="protein sequence ID" value="GAV71429.1"/>
    <property type="molecule type" value="Genomic_DNA"/>
</dbReference>